<dbReference type="RefSeq" id="WP_174473081.1">
    <property type="nucleotide sequence ID" value="NZ_JAGINN010000029.1"/>
</dbReference>
<dbReference type="SUPFAM" id="SSF48498">
    <property type="entry name" value="Tetracyclin repressor-like, C-terminal domain"/>
    <property type="match status" value="1"/>
</dbReference>
<protein>
    <submittedName>
        <fullName evidence="6">TetR family transcriptional regulator</fullName>
    </submittedName>
</protein>
<keyword evidence="7" id="KW-1185">Reference proteome</keyword>
<dbReference type="EMBL" id="WHOS01000034">
    <property type="protein sequence ID" value="NUB02060.1"/>
    <property type="molecule type" value="Genomic_DNA"/>
</dbReference>
<reference evidence="6 7" key="1">
    <citation type="submission" date="2019-10" db="EMBL/GenBank/DDBJ databases">
        <title>Genome sequence of Azospirillum melinis.</title>
        <authorList>
            <person name="Ambrosini A."/>
            <person name="Sant'Anna F.H."/>
            <person name="Cassan F.D."/>
            <person name="Souza E.M."/>
            <person name="Passaglia L.M.P."/>
        </authorList>
    </citation>
    <scope>NUCLEOTIDE SEQUENCE [LARGE SCALE GENOMIC DNA]</scope>
    <source>
        <strain evidence="6 7">TMCY0552</strain>
    </source>
</reference>
<dbReference type="InterPro" id="IPR050109">
    <property type="entry name" value="HTH-type_TetR-like_transc_reg"/>
</dbReference>
<proteinExistence type="predicted"/>
<dbReference type="SUPFAM" id="SSF46689">
    <property type="entry name" value="Homeodomain-like"/>
    <property type="match status" value="1"/>
</dbReference>
<sequence length="239" mass="25936">MPRQPQSEEQRDSVQRRILSAAQALFDSTGIEAVSMRALGARVGLSASALYAYFPTKRDLLRALWWDAVSELHHRMQNISDSESDPVAAIRAIGRAYAEFAAENPVRFNVLFIIDQGELAEELKSSGVRAAAYELFRQRVAEAIERGRLRPGDPDLAAQTLWAGIHGVLTLTNSSASFPFLPSTLLIDTVMDAILAGLNTTSTDERAGGKAVRVKAVVRKVYGPTSDGHSQHTGTSSEG</sequence>
<evidence type="ECO:0000313" key="7">
    <source>
        <dbReference type="Proteomes" id="UP000605086"/>
    </source>
</evidence>
<dbReference type="Pfam" id="PF13305">
    <property type="entry name" value="TetR_C_33"/>
    <property type="match status" value="1"/>
</dbReference>
<keyword evidence="2 4" id="KW-0238">DNA-binding</keyword>
<dbReference type="PROSITE" id="PS50977">
    <property type="entry name" value="HTH_TETR_2"/>
    <property type="match status" value="1"/>
</dbReference>
<evidence type="ECO:0000256" key="4">
    <source>
        <dbReference type="PROSITE-ProRule" id="PRU00335"/>
    </source>
</evidence>
<evidence type="ECO:0000313" key="6">
    <source>
        <dbReference type="EMBL" id="NUB02060.1"/>
    </source>
</evidence>
<keyword evidence="3" id="KW-0804">Transcription</keyword>
<accession>A0ABX2KEP3</accession>
<comment type="caution">
    <text evidence="6">The sequence shown here is derived from an EMBL/GenBank/DDBJ whole genome shotgun (WGS) entry which is preliminary data.</text>
</comment>
<dbReference type="InterPro" id="IPR009057">
    <property type="entry name" value="Homeodomain-like_sf"/>
</dbReference>
<dbReference type="Pfam" id="PF00440">
    <property type="entry name" value="TetR_N"/>
    <property type="match status" value="1"/>
</dbReference>
<evidence type="ECO:0000259" key="5">
    <source>
        <dbReference type="PROSITE" id="PS50977"/>
    </source>
</evidence>
<dbReference type="InterPro" id="IPR036271">
    <property type="entry name" value="Tet_transcr_reg_TetR-rel_C_sf"/>
</dbReference>
<name>A0ABX2KEP3_9PROT</name>
<dbReference type="InterPro" id="IPR025996">
    <property type="entry name" value="MT1864/Rv1816-like_C"/>
</dbReference>
<evidence type="ECO:0000256" key="3">
    <source>
        <dbReference type="ARBA" id="ARBA00023163"/>
    </source>
</evidence>
<dbReference type="PRINTS" id="PR00455">
    <property type="entry name" value="HTHTETR"/>
</dbReference>
<organism evidence="6 7">
    <name type="scientific">Azospirillum melinis</name>
    <dbReference type="NCBI Taxonomy" id="328839"/>
    <lineage>
        <taxon>Bacteria</taxon>
        <taxon>Pseudomonadati</taxon>
        <taxon>Pseudomonadota</taxon>
        <taxon>Alphaproteobacteria</taxon>
        <taxon>Rhodospirillales</taxon>
        <taxon>Azospirillaceae</taxon>
        <taxon>Azospirillum</taxon>
    </lineage>
</organism>
<dbReference type="Proteomes" id="UP000605086">
    <property type="component" value="Unassembled WGS sequence"/>
</dbReference>
<evidence type="ECO:0000256" key="1">
    <source>
        <dbReference type="ARBA" id="ARBA00023015"/>
    </source>
</evidence>
<feature type="DNA-binding region" description="H-T-H motif" evidence="4">
    <location>
        <begin position="35"/>
        <end position="54"/>
    </location>
</feature>
<dbReference type="InterPro" id="IPR001647">
    <property type="entry name" value="HTH_TetR"/>
</dbReference>
<dbReference type="PANTHER" id="PTHR30055">
    <property type="entry name" value="HTH-TYPE TRANSCRIPTIONAL REGULATOR RUTR"/>
    <property type="match status" value="1"/>
</dbReference>
<dbReference type="PANTHER" id="PTHR30055:SF212">
    <property type="entry name" value="TETR-FAMILY FAMILY TRANSCRIPTIONAL REGULATOR"/>
    <property type="match status" value="1"/>
</dbReference>
<feature type="domain" description="HTH tetR-type" evidence="5">
    <location>
        <begin position="12"/>
        <end position="72"/>
    </location>
</feature>
<evidence type="ECO:0000256" key="2">
    <source>
        <dbReference type="ARBA" id="ARBA00023125"/>
    </source>
</evidence>
<dbReference type="Gene3D" id="1.10.357.10">
    <property type="entry name" value="Tetracycline Repressor, domain 2"/>
    <property type="match status" value="1"/>
</dbReference>
<gene>
    <name evidence="6" type="ORF">GBZ48_22710</name>
</gene>
<keyword evidence="1" id="KW-0805">Transcription regulation</keyword>